<accession>A0ABT4LTH8</accession>
<dbReference type="InterPro" id="IPR051799">
    <property type="entry name" value="NADH_flavin_oxidoreductase"/>
</dbReference>
<evidence type="ECO:0000256" key="1">
    <source>
        <dbReference type="ARBA" id="ARBA00022630"/>
    </source>
</evidence>
<keyword evidence="1" id="KW-0285">Flavoprotein</keyword>
<keyword evidence="5" id="KW-1185">Reference proteome</keyword>
<dbReference type="CDD" id="cd02803">
    <property type="entry name" value="OYE_like_FMN_family"/>
    <property type="match status" value="1"/>
</dbReference>
<evidence type="ECO:0000313" key="5">
    <source>
        <dbReference type="Proteomes" id="UP001083770"/>
    </source>
</evidence>
<comment type="caution">
    <text evidence="4">The sequence shown here is derived from an EMBL/GenBank/DDBJ whole genome shotgun (WGS) entry which is preliminary data.</text>
</comment>
<gene>
    <name evidence="4" type="ORF">O4G74_06335</name>
</gene>
<dbReference type="PANTHER" id="PTHR43656">
    <property type="entry name" value="BINDING OXIDOREDUCTASE, PUTATIVE (AFU_ORTHOLOGUE AFUA_2G08260)-RELATED"/>
    <property type="match status" value="1"/>
</dbReference>
<dbReference type="Proteomes" id="UP001083770">
    <property type="component" value="Unassembled WGS sequence"/>
</dbReference>
<organism evidence="4 5">
    <name type="scientific">Henriciella marina</name>
    <dbReference type="NCBI Taxonomy" id="453851"/>
    <lineage>
        <taxon>Bacteria</taxon>
        <taxon>Pseudomonadati</taxon>
        <taxon>Pseudomonadota</taxon>
        <taxon>Alphaproteobacteria</taxon>
        <taxon>Hyphomonadales</taxon>
        <taxon>Hyphomonadaceae</taxon>
        <taxon>Henriciella</taxon>
    </lineage>
</organism>
<dbReference type="InterPro" id="IPR013785">
    <property type="entry name" value="Aldolase_TIM"/>
</dbReference>
<dbReference type="SUPFAM" id="SSF51395">
    <property type="entry name" value="FMN-linked oxidoreductases"/>
    <property type="match status" value="1"/>
</dbReference>
<dbReference type="Pfam" id="PF00724">
    <property type="entry name" value="Oxidored_FMN"/>
    <property type="match status" value="1"/>
</dbReference>
<dbReference type="PANTHER" id="PTHR43656:SF2">
    <property type="entry name" value="BINDING OXIDOREDUCTASE, PUTATIVE (AFU_ORTHOLOGUE AFUA_2G08260)-RELATED"/>
    <property type="match status" value="1"/>
</dbReference>
<protein>
    <submittedName>
        <fullName evidence="4">NADH:flavin oxidoreductase</fullName>
    </submittedName>
</protein>
<keyword evidence="2" id="KW-0560">Oxidoreductase</keyword>
<evidence type="ECO:0000256" key="2">
    <source>
        <dbReference type="ARBA" id="ARBA00023002"/>
    </source>
</evidence>
<reference evidence="4" key="1">
    <citation type="submission" date="2022-12" db="EMBL/GenBank/DDBJ databases">
        <title>Bacterial isolates from different developmental stages of Nematostella vectensis.</title>
        <authorList>
            <person name="Fraune S."/>
        </authorList>
    </citation>
    <scope>NUCLEOTIDE SEQUENCE</scope>
    <source>
        <strain evidence="4">G21632-S1</strain>
    </source>
</reference>
<name>A0ABT4LTH8_9PROT</name>
<proteinExistence type="predicted"/>
<sequence>MAVEDMFAPLTFTRGPAWKNRLALAPLTNQQSHADGVLSDEEFHWLTMRADGGFAMVMTAAAHVQAAGQGFPGQLGCWDDKHIEGLTRLADAIRAKGAVSSLQLHHAGIRADKTAVPEPVGPSDHAETGSRALLRAEVDVVRDDFIAAARRAEAAGFDGVEIHGAHGYILAQFMSPDTNQRTDDYGGSVENRTRLTREIVDGIRAACGPDFQVGIRLSPERFGLSLPENVDFVRDLMAGGKLDYVDISFWDYKKLPDDETLRGKSLLEHFVDLPRHGTRLGGAGKIRDGADIRDVLEAGLDYAMIGRAAILHHDLPKRVKADADYKSPQTPVSVAHMEAEGISPVFVTYLRNTFRMVEPLEPAES</sequence>
<dbReference type="Gene3D" id="3.20.20.70">
    <property type="entry name" value="Aldolase class I"/>
    <property type="match status" value="1"/>
</dbReference>
<dbReference type="EMBL" id="JAPWGW010000001">
    <property type="protein sequence ID" value="MCZ4297673.1"/>
    <property type="molecule type" value="Genomic_DNA"/>
</dbReference>
<feature type="domain" description="NADH:flavin oxidoreductase/NADH oxidase N-terminal" evidence="3">
    <location>
        <begin position="6"/>
        <end position="232"/>
    </location>
</feature>
<dbReference type="InterPro" id="IPR001155">
    <property type="entry name" value="OxRdtase_FMN_N"/>
</dbReference>
<evidence type="ECO:0000259" key="3">
    <source>
        <dbReference type="Pfam" id="PF00724"/>
    </source>
</evidence>
<evidence type="ECO:0000313" key="4">
    <source>
        <dbReference type="EMBL" id="MCZ4297673.1"/>
    </source>
</evidence>